<name>A0A2P8G6Q4_9BACT</name>
<dbReference type="Gene3D" id="3.80.10.10">
    <property type="entry name" value="Ribonuclease Inhibitor"/>
    <property type="match status" value="1"/>
</dbReference>
<protein>
    <submittedName>
        <fullName evidence="7">Putative membrane protein</fullName>
    </submittedName>
</protein>
<feature type="domain" description="Cytochrome c" evidence="6">
    <location>
        <begin position="181"/>
        <end position="380"/>
    </location>
</feature>
<dbReference type="GO" id="GO:0020037">
    <property type="term" value="F:heme binding"/>
    <property type="evidence" value="ECO:0007669"/>
    <property type="project" value="InterPro"/>
</dbReference>
<organism evidence="7 8">
    <name type="scientific">Dyadobacter jiangsuensis</name>
    <dbReference type="NCBI Taxonomy" id="1591085"/>
    <lineage>
        <taxon>Bacteria</taxon>
        <taxon>Pseudomonadati</taxon>
        <taxon>Bacteroidota</taxon>
        <taxon>Cytophagia</taxon>
        <taxon>Cytophagales</taxon>
        <taxon>Spirosomataceae</taxon>
        <taxon>Dyadobacter</taxon>
    </lineage>
</organism>
<evidence type="ECO:0000259" key="6">
    <source>
        <dbReference type="PROSITE" id="PS51007"/>
    </source>
</evidence>
<evidence type="ECO:0000256" key="2">
    <source>
        <dbReference type="ARBA" id="ARBA00022723"/>
    </source>
</evidence>
<feature type="transmembrane region" description="Helical" evidence="5">
    <location>
        <begin position="91"/>
        <end position="109"/>
    </location>
</feature>
<dbReference type="PROSITE" id="PS51007">
    <property type="entry name" value="CYTC"/>
    <property type="match status" value="1"/>
</dbReference>
<dbReference type="EMBL" id="PYAS01000005">
    <property type="protein sequence ID" value="PSL29545.1"/>
    <property type="molecule type" value="Genomic_DNA"/>
</dbReference>
<dbReference type="InterPro" id="IPR011429">
    <property type="entry name" value="Cyt_c_Planctomycete-type"/>
</dbReference>
<proteinExistence type="predicted"/>
<dbReference type="Pfam" id="PF07635">
    <property type="entry name" value="PSCyt1"/>
    <property type="match status" value="1"/>
</dbReference>
<dbReference type="InterPro" id="IPR019251">
    <property type="entry name" value="DUF2231_TM"/>
</dbReference>
<feature type="transmembrane region" description="Helical" evidence="5">
    <location>
        <begin position="23"/>
        <end position="44"/>
    </location>
</feature>
<gene>
    <name evidence="7" type="ORF">CLV60_105387</name>
</gene>
<dbReference type="GO" id="GO:0009055">
    <property type="term" value="F:electron transfer activity"/>
    <property type="evidence" value="ECO:0007669"/>
    <property type="project" value="InterPro"/>
</dbReference>
<dbReference type="InterPro" id="IPR036909">
    <property type="entry name" value="Cyt_c-like_dom_sf"/>
</dbReference>
<dbReference type="GO" id="GO:0046872">
    <property type="term" value="F:metal ion binding"/>
    <property type="evidence" value="ECO:0007669"/>
    <property type="project" value="UniProtKB-KW"/>
</dbReference>
<comment type="caution">
    <text evidence="7">The sequence shown here is derived from an EMBL/GenBank/DDBJ whole genome shotgun (WGS) entry which is preliminary data.</text>
</comment>
<feature type="transmembrane region" description="Helical" evidence="5">
    <location>
        <begin position="121"/>
        <end position="140"/>
    </location>
</feature>
<reference evidence="7 8" key="1">
    <citation type="submission" date="2018-03" db="EMBL/GenBank/DDBJ databases">
        <title>Genomic Encyclopedia of Archaeal and Bacterial Type Strains, Phase II (KMG-II): from individual species to whole genera.</title>
        <authorList>
            <person name="Goeker M."/>
        </authorList>
    </citation>
    <scope>NUCLEOTIDE SEQUENCE [LARGE SCALE GENOMIC DNA]</scope>
    <source>
        <strain evidence="7 8">DSM 29057</strain>
    </source>
</reference>
<keyword evidence="3 4" id="KW-0408">Iron</keyword>
<feature type="transmembrane region" description="Helical" evidence="5">
    <location>
        <begin position="56"/>
        <end position="79"/>
    </location>
</feature>
<accession>A0A2P8G6Q4</accession>
<evidence type="ECO:0000256" key="1">
    <source>
        <dbReference type="ARBA" id="ARBA00022617"/>
    </source>
</evidence>
<dbReference type="SUPFAM" id="SSF52047">
    <property type="entry name" value="RNI-like"/>
    <property type="match status" value="1"/>
</dbReference>
<keyword evidence="8" id="KW-1185">Reference proteome</keyword>
<keyword evidence="2 4" id="KW-0479">Metal-binding</keyword>
<dbReference type="PANTHER" id="PTHR35889">
    <property type="entry name" value="CYCLOINULO-OLIGOSACCHARIDE FRUCTANOTRANSFERASE-RELATED"/>
    <property type="match status" value="1"/>
</dbReference>
<evidence type="ECO:0000313" key="8">
    <source>
        <dbReference type="Proteomes" id="UP000241964"/>
    </source>
</evidence>
<dbReference type="SUPFAM" id="SSF46626">
    <property type="entry name" value="Cytochrome c"/>
    <property type="match status" value="1"/>
</dbReference>
<keyword evidence="1 4" id="KW-0349">Heme</keyword>
<dbReference type="PANTHER" id="PTHR35889:SF3">
    <property type="entry name" value="F-BOX DOMAIN-CONTAINING PROTEIN"/>
    <property type="match status" value="1"/>
</dbReference>
<dbReference type="Proteomes" id="UP000241964">
    <property type="component" value="Unassembled WGS sequence"/>
</dbReference>
<keyword evidence="5" id="KW-0472">Membrane</keyword>
<keyword evidence="5" id="KW-1133">Transmembrane helix</keyword>
<evidence type="ECO:0000256" key="3">
    <source>
        <dbReference type="ARBA" id="ARBA00023004"/>
    </source>
</evidence>
<evidence type="ECO:0000256" key="4">
    <source>
        <dbReference type="PROSITE-ProRule" id="PRU00433"/>
    </source>
</evidence>
<keyword evidence="5" id="KW-0812">Transmembrane</keyword>
<evidence type="ECO:0000313" key="7">
    <source>
        <dbReference type="EMBL" id="PSL29545.1"/>
    </source>
</evidence>
<dbReference type="InterPro" id="IPR009056">
    <property type="entry name" value="Cyt_c-like_dom"/>
</dbReference>
<evidence type="ECO:0000256" key="5">
    <source>
        <dbReference type="SAM" id="Phobius"/>
    </source>
</evidence>
<dbReference type="AlphaFoldDB" id="A0A2P8G6Q4"/>
<dbReference type="Pfam" id="PF09990">
    <property type="entry name" value="DUF2231"/>
    <property type="match status" value="1"/>
</dbReference>
<sequence>MLISSMLIPLLQASPWALFIGRFHPVLVHLPIGFLLIAALIEIGRRTGKISVSESTVVFVLFWSAVSATFACIAGYLLSLGGGYDEDLLGAHMWKGIGVAVFAWVAWLVKSDRLAGKISFGKVVYLPAFAVAVLLTMTAGHDGGSLTHGDGYLTQYTPEPFRSLAGMDPIEEKAKEIKPITDVQQALVYKDIVQPILEARCTQCHNASKKKGDLRMDELALLMKGGENGPALVAGKGAESDMIKRCLLDESDDNHMPPKGKPQLSTEQIALLSWWIDQGAPADKKVSELTVPDQVKPALASLGGGSATGGSGGAKQKESAIATLKVSPAKESDIQALRKAGLIVNTLSQDQNLLEVSAVNAPQFSDKDIALLLPVAEQVTWLKLGGTQITDSGLKEIAKLKNLTKLHLEHSGVTDQGIAQIKSLPHLEYLNVIDTKMGDAGLKNIASMKGLRSIYVWQSGVTDSAVAQAAKQSPGLQIVNGFSEAEVAQFLKAGDSTAAGKPVATKK</sequence>
<dbReference type="Pfam" id="PF13516">
    <property type="entry name" value="LRR_6"/>
    <property type="match status" value="3"/>
</dbReference>
<dbReference type="InterPro" id="IPR001611">
    <property type="entry name" value="Leu-rich_rpt"/>
</dbReference>
<dbReference type="InterPro" id="IPR032675">
    <property type="entry name" value="LRR_dom_sf"/>
</dbReference>